<accession>A0A5N6BJP9</accession>
<evidence type="ECO:0000313" key="1">
    <source>
        <dbReference type="EMBL" id="KAB8180635.1"/>
    </source>
</evidence>
<keyword evidence="2" id="KW-1185">Reference proteome</keyword>
<protein>
    <submittedName>
        <fullName evidence="1">Uncharacterized protein</fullName>
    </submittedName>
</protein>
<reference evidence="1 2" key="1">
    <citation type="submission" date="2019-10" db="EMBL/GenBank/DDBJ databases">
        <title>Nonomuraea sp. nov., isolated from Phyllanthus amarus.</title>
        <authorList>
            <person name="Klykleung N."/>
            <person name="Tanasupawat S."/>
        </authorList>
    </citation>
    <scope>NUCLEOTIDE SEQUENCE [LARGE SCALE GENOMIC DNA]</scope>
    <source>
        <strain evidence="1 2">CR1-09</strain>
    </source>
</reference>
<dbReference type="Proteomes" id="UP000313066">
    <property type="component" value="Unassembled WGS sequence"/>
</dbReference>
<name>A0A5N6BJP9_9ACTN</name>
<evidence type="ECO:0000313" key="2">
    <source>
        <dbReference type="Proteomes" id="UP000313066"/>
    </source>
</evidence>
<gene>
    <name evidence="1" type="ORF">FH610_032590</name>
</gene>
<organism evidence="1 2">
    <name type="scientific">Microbispora catharanthi</name>
    <dbReference type="NCBI Taxonomy" id="1712871"/>
    <lineage>
        <taxon>Bacteria</taxon>
        <taxon>Bacillati</taxon>
        <taxon>Actinomycetota</taxon>
        <taxon>Actinomycetes</taxon>
        <taxon>Streptosporangiales</taxon>
        <taxon>Streptosporangiaceae</taxon>
        <taxon>Microbispora</taxon>
    </lineage>
</organism>
<dbReference type="AlphaFoldDB" id="A0A5N6BJP9"/>
<proteinExistence type="predicted"/>
<comment type="caution">
    <text evidence="1">The sequence shown here is derived from an EMBL/GenBank/DDBJ whole genome shotgun (WGS) entry which is preliminary data.</text>
</comment>
<dbReference type="EMBL" id="VDMA02000021">
    <property type="protein sequence ID" value="KAB8180635.1"/>
    <property type="molecule type" value="Genomic_DNA"/>
</dbReference>
<sequence length="82" mass="8363">MTQPVPAPRVGASVARSSAICCLKRTAHQQYLFKVPDGYCGLGGTSVKLGDQSGWAACPTGLVPTGDRGSRTCPVQGRSAAG</sequence>